<evidence type="ECO:0000256" key="1">
    <source>
        <dbReference type="ARBA" id="ARBA00001933"/>
    </source>
</evidence>
<comment type="catalytic activity">
    <reaction evidence="8">
        <text>L-ornithine + H(+) = putrescine + CO2</text>
        <dbReference type="Rhea" id="RHEA:22964"/>
        <dbReference type="ChEBI" id="CHEBI:15378"/>
        <dbReference type="ChEBI" id="CHEBI:16526"/>
        <dbReference type="ChEBI" id="CHEBI:46911"/>
        <dbReference type="ChEBI" id="CHEBI:326268"/>
        <dbReference type="EC" id="4.1.1.17"/>
    </reaction>
</comment>
<dbReference type="GO" id="GO:0033387">
    <property type="term" value="P:putrescine biosynthetic process from arginine, via ornithine"/>
    <property type="evidence" value="ECO:0000318"/>
    <property type="project" value="GO_Central"/>
</dbReference>
<dbReference type="OrthoDB" id="5034579at2759"/>
<evidence type="ECO:0000256" key="11">
    <source>
        <dbReference type="SAM" id="MobiDB-lite"/>
    </source>
</evidence>
<dbReference type="InterPro" id="IPR000183">
    <property type="entry name" value="Orn/DAP/Arg_de-COase"/>
</dbReference>
<dbReference type="Gene3D" id="3.20.20.10">
    <property type="entry name" value="Alanine racemase"/>
    <property type="match status" value="1"/>
</dbReference>
<dbReference type="Gene3D" id="2.40.37.10">
    <property type="entry name" value="Lyase, Ornithine Decarboxylase, Chain A, domain 1"/>
    <property type="match status" value="1"/>
</dbReference>
<dbReference type="PRINTS" id="PR01182">
    <property type="entry name" value="ORNDCRBXLASE"/>
</dbReference>
<accession>A0A1Y1HU61</accession>
<keyword evidence="15" id="KW-1185">Reference proteome</keyword>
<dbReference type="GO" id="GO:0005737">
    <property type="term" value="C:cytoplasm"/>
    <property type="evidence" value="ECO:0000318"/>
    <property type="project" value="GO_Central"/>
</dbReference>
<comment type="similarity">
    <text evidence="2 10">Belongs to the Orn/Lys/Arg decarboxylase class-II family.</text>
</comment>
<feature type="compositionally biased region" description="Basic residues" evidence="11">
    <location>
        <begin position="97"/>
        <end position="106"/>
    </location>
</feature>
<dbReference type="InterPro" id="IPR002433">
    <property type="entry name" value="Orn_de-COase"/>
</dbReference>
<dbReference type="PROSITE" id="PS00878">
    <property type="entry name" value="ODR_DC_2_1"/>
    <property type="match status" value="1"/>
</dbReference>
<dbReference type="AlphaFoldDB" id="A0A1Y1HU61"/>
<feature type="domain" description="Orn/DAP/Arg decarboxylase 2 N-terminal" evidence="13">
    <location>
        <begin position="230"/>
        <end position="462"/>
    </location>
</feature>
<proteinExistence type="inferred from homology"/>
<dbReference type="PROSITE" id="PS51257">
    <property type="entry name" value="PROKAR_LIPOPROTEIN"/>
    <property type="match status" value="1"/>
</dbReference>
<feature type="domain" description="Orn/DAP/Arg decarboxylase 2 C-terminal" evidence="12">
    <location>
        <begin position="464"/>
        <end position="558"/>
    </location>
</feature>
<evidence type="ECO:0000256" key="9">
    <source>
        <dbReference type="PIRSR" id="PIRSR600183-50"/>
    </source>
</evidence>
<evidence type="ECO:0000256" key="6">
    <source>
        <dbReference type="ARBA" id="ARBA00034138"/>
    </source>
</evidence>
<dbReference type="Pfam" id="PF02784">
    <property type="entry name" value="Orn_Arg_deC_N"/>
    <property type="match status" value="1"/>
</dbReference>
<dbReference type="OMA" id="FARCEMP"/>
<feature type="active site" description="Proton donor" evidence="9">
    <location>
        <position position="531"/>
    </location>
</feature>
<dbReference type="FunFam" id="3.20.20.10:FF:000005">
    <property type="entry name" value="Ornithine decarboxylase"/>
    <property type="match status" value="1"/>
</dbReference>
<evidence type="ECO:0000256" key="5">
    <source>
        <dbReference type="ARBA" id="ARBA00034115"/>
    </source>
</evidence>
<comment type="cofactor">
    <cofactor evidence="1 9">
        <name>pyridoxal 5'-phosphate</name>
        <dbReference type="ChEBI" id="CHEBI:597326"/>
    </cofactor>
</comment>
<dbReference type="PANTHER" id="PTHR11482:SF6">
    <property type="entry name" value="ORNITHINE DECARBOXYLASE 1-RELATED"/>
    <property type="match status" value="1"/>
</dbReference>
<feature type="modified residue" description="N6-(pyridoxal phosphate)lysine" evidence="9">
    <location>
        <position position="252"/>
    </location>
</feature>
<reference evidence="14 15" key="1">
    <citation type="journal article" date="2014" name="Nat. Commun.">
        <title>Klebsormidium flaccidum genome reveals primary factors for plant terrestrial adaptation.</title>
        <authorList>
            <person name="Hori K."/>
            <person name="Maruyama F."/>
            <person name="Fujisawa T."/>
            <person name="Togashi T."/>
            <person name="Yamamoto N."/>
            <person name="Seo M."/>
            <person name="Sato S."/>
            <person name="Yamada T."/>
            <person name="Mori H."/>
            <person name="Tajima N."/>
            <person name="Moriyama T."/>
            <person name="Ikeuchi M."/>
            <person name="Watanabe M."/>
            <person name="Wada H."/>
            <person name="Kobayashi K."/>
            <person name="Saito M."/>
            <person name="Masuda T."/>
            <person name="Sasaki-Sekimoto Y."/>
            <person name="Mashiguchi K."/>
            <person name="Awai K."/>
            <person name="Shimojima M."/>
            <person name="Masuda S."/>
            <person name="Iwai M."/>
            <person name="Nobusawa T."/>
            <person name="Narise T."/>
            <person name="Kondo S."/>
            <person name="Saito H."/>
            <person name="Sato R."/>
            <person name="Murakawa M."/>
            <person name="Ihara Y."/>
            <person name="Oshima-Yamada Y."/>
            <person name="Ohtaka K."/>
            <person name="Satoh M."/>
            <person name="Sonobe K."/>
            <person name="Ishii M."/>
            <person name="Ohtani R."/>
            <person name="Kanamori-Sato M."/>
            <person name="Honoki R."/>
            <person name="Miyazaki D."/>
            <person name="Mochizuki H."/>
            <person name="Umetsu J."/>
            <person name="Higashi K."/>
            <person name="Shibata D."/>
            <person name="Kamiya Y."/>
            <person name="Sato N."/>
            <person name="Nakamura Y."/>
            <person name="Tabata S."/>
            <person name="Ida S."/>
            <person name="Kurokawa K."/>
            <person name="Ohta H."/>
        </authorList>
    </citation>
    <scope>NUCLEOTIDE SEQUENCE [LARGE SCALE GENOMIC DNA]</scope>
    <source>
        <strain evidence="14 15">NIES-2285</strain>
    </source>
</reference>
<dbReference type="SUPFAM" id="SSF51419">
    <property type="entry name" value="PLP-binding barrel"/>
    <property type="match status" value="1"/>
</dbReference>
<keyword evidence="3 9" id="KW-0663">Pyridoxal phosphate</keyword>
<dbReference type="PRINTS" id="PR01179">
    <property type="entry name" value="ODADCRBXLASE"/>
</dbReference>
<keyword evidence="4" id="KW-0456">Lyase</keyword>
<evidence type="ECO:0000256" key="4">
    <source>
        <dbReference type="ARBA" id="ARBA00023239"/>
    </source>
</evidence>
<protein>
    <recommendedName>
        <fullName evidence="6">ornithine decarboxylase</fullName>
        <ecNumber evidence="6">4.1.1.17</ecNumber>
    </recommendedName>
</protein>
<comment type="pathway">
    <text evidence="5">Amine and polyamine biosynthesis; putrescine biosynthesis via L-ornithine pathway; putrescine from L-ornithine: step 1/1.</text>
</comment>
<dbReference type="InterPro" id="IPR009006">
    <property type="entry name" value="Ala_racemase/Decarboxylase_C"/>
</dbReference>
<organism evidence="14 15">
    <name type="scientific">Klebsormidium nitens</name>
    <name type="common">Green alga</name>
    <name type="synonym">Ulothrix nitens</name>
    <dbReference type="NCBI Taxonomy" id="105231"/>
    <lineage>
        <taxon>Eukaryota</taxon>
        <taxon>Viridiplantae</taxon>
        <taxon>Streptophyta</taxon>
        <taxon>Klebsormidiophyceae</taxon>
        <taxon>Klebsormidiales</taxon>
        <taxon>Klebsormidiaceae</taxon>
        <taxon>Klebsormidium</taxon>
    </lineage>
</organism>
<evidence type="ECO:0000256" key="3">
    <source>
        <dbReference type="ARBA" id="ARBA00022898"/>
    </source>
</evidence>
<dbReference type="Pfam" id="PF00278">
    <property type="entry name" value="Orn_DAP_Arg_deC"/>
    <property type="match status" value="1"/>
</dbReference>
<dbReference type="InterPro" id="IPR022644">
    <property type="entry name" value="De-COase2_N"/>
</dbReference>
<evidence type="ECO:0000256" key="10">
    <source>
        <dbReference type="RuleBase" id="RU003737"/>
    </source>
</evidence>
<gene>
    <name evidence="14" type="ORF">KFL_001020200</name>
</gene>
<name>A0A1Y1HU61_KLENI</name>
<dbReference type="GO" id="GO:0004586">
    <property type="term" value="F:ornithine decarboxylase activity"/>
    <property type="evidence" value="ECO:0000318"/>
    <property type="project" value="GO_Central"/>
</dbReference>
<feature type="region of interest" description="Disordered" evidence="11">
    <location>
        <begin position="95"/>
        <end position="117"/>
    </location>
</feature>
<dbReference type="InterPro" id="IPR022643">
    <property type="entry name" value="De-COase2_C"/>
</dbReference>
<dbReference type="Proteomes" id="UP000054558">
    <property type="component" value="Unassembled WGS sequence"/>
</dbReference>
<evidence type="ECO:0000313" key="14">
    <source>
        <dbReference type="EMBL" id="GAQ82170.1"/>
    </source>
</evidence>
<dbReference type="STRING" id="105231.A0A1Y1HU61"/>
<evidence type="ECO:0000313" key="15">
    <source>
        <dbReference type="Proteomes" id="UP000054558"/>
    </source>
</evidence>
<evidence type="ECO:0000259" key="13">
    <source>
        <dbReference type="Pfam" id="PF02784"/>
    </source>
</evidence>
<dbReference type="PANTHER" id="PTHR11482">
    <property type="entry name" value="ARGININE/DIAMINOPIMELATE/ORNITHINE DECARBOXYLASE"/>
    <property type="match status" value="1"/>
</dbReference>
<dbReference type="InterPro" id="IPR022657">
    <property type="entry name" value="De-COase2_CS"/>
</dbReference>
<dbReference type="PROSITE" id="PS00879">
    <property type="entry name" value="ODR_DC_2_2"/>
    <property type="match status" value="1"/>
</dbReference>
<evidence type="ECO:0000259" key="12">
    <source>
        <dbReference type="Pfam" id="PF00278"/>
    </source>
</evidence>
<evidence type="ECO:0000256" key="8">
    <source>
        <dbReference type="ARBA" id="ARBA00049127"/>
    </source>
</evidence>
<evidence type="ECO:0000256" key="2">
    <source>
        <dbReference type="ARBA" id="ARBA00008872"/>
    </source>
</evidence>
<evidence type="ECO:0000256" key="7">
    <source>
        <dbReference type="ARBA" id="ARBA00046672"/>
    </source>
</evidence>
<dbReference type="UniPathway" id="UPA00535">
    <property type="reaction ID" value="UER00288"/>
</dbReference>
<dbReference type="EC" id="4.1.1.17" evidence="6"/>
<dbReference type="CDD" id="cd00622">
    <property type="entry name" value="PLPDE_III_ODC"/>
    <property type="match status" value="1"/>
</dbReference>
<dbReference type="InterPro" id="IPR022653">
    <property type="entry name" value="De-COase2_pyr-phos_BS"/>
</dbReference>
<dbReference type="SUPFAM" id="SSF50621">
    <property type="entry name" value="Alanine racemase C-terminal domain-like"/>
    <property type="match status" value="1"/>
</dbReference>
<dbReference type="InterPro" id="IPR029066">
    <property type="entry name" value="PLP-binding_barrel"/>
</dbReference>
<comment type="subunit">
    <text evidence="7">Homodimer. Only the dimer is catalytically active, as the active sites are constructed of residues from both monomers.</text>
</comment>
<dbReference type="EMBL" id="DF237051">
    <property type="protein sequence ID" value="GAQ82170.1"/>
    <property type="molecule type" value="Genomic_DNA"/>
</dbReference>
<sequence>MISQARKAAGSTALTGGCHGSARRVKFKRCEFPASGLGARPLGAALGRQGGFSHFSGQRVCVPGQGCPAVVNKGVPRVVVAGKKAVESVKKVETVKKASKAPKGKSGKGVASKQSAKETAKSTWESLLPFQIISSHPEVAFLPGTMTGFEELLKEAPLPLFQGGKLTCKTSPAAPPWQAGLEDPRVSTVVAAFGARSVGEGSENDIAAFMRKVVAVRTEEDPFYVFDMGLVVRLFKAWKEAMPRVDPFYAVKCNPDPGLLSVLAALGAGFDVASKAEIEMLRQVGVPTSSLLFANPCKMPGHIRHAAETGVNLTTFDSEGELHKLKELHPQTRVLLRIRADDPEAQCPLGVKYGALVEDVPQLLTTARALGIHVAGISFHVGSGAGGARAHADAICAARRIFDLSQTLGLPPMTILDIGGGFSVRGRLPFARAAAAINAALDAHFPPGCGVSIIAEPGRYFAEAPGSLATCVFGHRGREGAEGTQEYWTNDGMYGSMNCVLYDHATLDVRPLRDAEPGERTYGSTVFGPTCDGLDTILRDYPLPRLQVGDWLVWSNMGAYTQTAGSAFNGFNTAAIPTLYVYSTGDRLPFTEALPVAETTFHRVSNASSEGDLLSPTSDVMSPRGSDDGLFVMEDAGGYLGSSIDSDKAFLR</sequence>